<gene>
    <name evidence="3" type="ORF">AC578_4467</name>
</gene>
<keyword evidence="2" id="KW-0732">Signal</keyword>
<protein>
    <submittedName>
        <fullName evidence="3">Uncharacterized protein</fullName>
    </submittedName>
</protein>
<dbReference type="EMBL" id="LFZN01000084">
    <property type="protein sequence ID" value="KXS99862.1"/>
    <property type="molecule type" value="Genomic_DNA"/>
</dbReference>
<accession>A0A139HBQ1</accession>
<keyword evidence="4" id="KW-1185">Reference proteome</keyword>
<dbReference type="AlphaFoldDB" id="A0A139HBQ1"/>
<dbReference type="PROSITE" id="PS51257">
    <property type="entry name" value="PROKAR_LIPOPROTEIN"/>
    <property type="match status" value="1"/>
</dbReference>
<evidence type="ECO:0000256" key="1">
    <source>
        <dbReference type="SAM" id="MobiDB-lite"/>
    </source>
</evidence>
<feature type="compositionally biased region" description="Low complexity" evidence="1">
    <location>
        <begin position="133"/>
        <end position="148"/>
    </location>
</feature>
<dbReference type="Proteomes" id="UP000070133">
    <property type="component" value="Unassembled WGS sequence"/>
</dbReference>
<sequence>MKFSTTTLIFASLAASSCTSDVALAWPYTPGSETEELETTGQCNAQALMDETQDCVEETLRAKQVKVKKRQTRTVDLECESHETCFLFVDNSLLCMDATNGDYHDDVGGSGNAISGVYTASNGDVQTVTGVTAEPTTTATTSSPATTTAEDKGQSDTGAAQEIGNVAPVLRLGPAIAAMAAVPVVALML</sequence>
<organism evidence="3 4">
    <name type="scientific">Pseudocercospora eumusae</name>
    <dbReference type="NCBI Taxonomy" id="321146"/>
    <lineage>
        <taxon>Eukaryota</taxon>
        <taxon>Fungi</taxon>
        <taxon>Dikarya</taxon>
        <taxon>Ascomycota</taxon>
        <taxon>Pezizomycotina</taxon>
        <taxon>Dothideomycetes</taxon>
        <taxon>Dothideomycetidae</taxon>
        <taxon>Mycosphaerellales</taxon>
        <taxon>Mycosphaerellaceae</taxon>
        <taxon>Pseudocercospora</taxon>
    </lineage>
</organism>
<dbReference type="OrthoDB" id="3789909at2759"/>
<feature type="region of interest" description="Disordered" evidence="1">
    <location>
        <begin position="133"/>
        <end position="160"/>
    </location>
</feature>
<feature type="signal peptide" evidence="2">
    <location>
        <begin position="1"/>
        <end position="25"/>
    </location>
</feature>
<reference evidence="3 4" key="1">
    <citation type="submission" date="2015-07" db="EMBL/GenBank/DDBJ databases">
        <title>Comparative genomics of the Sigatoka disease complex on banana suggests a link between parallel evolutionary changes in Pseudocercospora fijiensis and Pseudocercospora eumusae and increased virulence on the banana host.</title>
        <authorList>
            <person name="Chang T.-C."/>
            <person name="Salvucci A."/>
            <person name="Crous P.W."/>
            <person name="Stergiopoulos I."/>
        </authorList>
    </citation>
    <scope>NUCLEOTIDE SEQUENCE [LARGE SCALE GENOMIC DNA]</scope>
    <source>
        <strain evidence="3 4">CBS 114824</strain>
    </source>
</reference>
<evidence type="ECO:0000313" key="3">
    <source>
        <dbReference type="EMBL" id="KXS99862.1"/>
    </source>
</evidence>
<evidence type="ECO:0000256" key="2">
    <source>
        <dbReference type="SAM" id="SignalP"/>
    </source>
</evidence>
<comment type="caution">
    <text evidence="3">The sequence shown here is derived from an EMBL/GenBank/DDBJ whole genome shotgun (WGS) entry which is preliminary data.</text>
</comment>
<evidence type="ECO:0000313" key="4">
    <source>
        <dbReference type="Proteomes" id="UP000070133"/>
    </source>
</evidence>
<name>A0A139HBQ1_9PEZI</name>
<proteinExistence type="predicted"/>
<feature type="chain" id="PRO_5007806436" evidence="2">
    <location>
        <begin position="26"/>
        <end position="189"/>
    </location>
</feature>